<evidence type="ECO:0000256" key="1">
    <source>
        <dbReference type="SAM" id="Phobius"/>
    </source>
</evidence>
<feature type="transmembrane region" description="Helical" evidence="1">
    <location>
        <begin position="91"/>
        <end position="112"/>
    </location>
</feature>
<accession>A0A3P6P723</accession>
<reference evidence="2 3" key="1">
    <citation type="submission" date="2018-11" db="EMBL/GenBank/DDBJ databases">
        <authorList>
            <consortium name="Pathogen Informatics"/>
        </authorList>
    </citation>
    <scope>NUCLEOTIDE SEQUENCE [LARGE SCALE GENOMIC DNA]</scope>
</reference>
<keyword evidence="1" id="KW-0812">Transmembrane</keyword>
<name>A0A3P6P723_TAEAS</name>
<dbReference type="Proteomes" id="UP000282613">
    <property type="component" value="Unassembled WGS sequence"/>
</dbReference>
<keyword evidence="1" id="KW-0472">Membrane</keyword>
<proteinExistence type="predicted"/>
<gene>
    <name evidence="2" type="ORF">TASK_LOCUS3086</name>
</gene>
<evidence type="ECO:0000313" key="2">
    <source>
        <dbReference type="EMBL" id="VDK27160.1"/>
    </source>
</evidence>
<protein>
    <submittedName>
        <fullName evidence="2">Uncharacterized protein</fullName>
    </submittedName>
</protein>
<dbReference type="AlphaFoldDB" id="A0A3P6P723"/>
<keyword evidence="3" id="KW-1185">Reference proteome</keyword>
<dbReference type="EMBL" id="UYRS01005536">
    <property type="protein sequence ID" value="VDK27160.1"/>
    <property type="molecule type" value="Genomic_DNA"/>
</dbReference>
<evidence type="ECO:0000313" key="3">
    <source>
        <dbReference type="Proteomes" id="UP000282613"/>
    </source>
</evidence>
<keyword evidence="1" id="KW-1133">Transmembrane helix</keyword>
<organism evidence="2 3">
    <name type="scientific">Taenia asiatica</name>
    <name type="common">Asian tapeworm</name>
    <dbReference type="NCBI Taxonomy" id="60517"/>
    <lineage>
        <taxon>Eukaryota</taxon>
        <taxon>Metazoa</taxon>
        <taxon>Spiralia</taxon>
        <taxon>Lophotrochozoa</taxon>
        <taxon>Platyhelminthes</taxon>
        <taxon>Cestoda</taxon>
        <taxon>Eucestoda</taxon>
        <taxon>Cyclophyllidea</taxon>
        <taxon>Taeniidae</taxon>
        <taxon>Taenia</taxon>
    </lineage>
</organism>
<sequence length="139" mass="15432">MISGTPSSRPGLQLLFELITWSASRLHHLEGMVNPLTRHLPLSFLNGASEGRDGEGEEEIRKTSSLPSLDKVLRRLVQLPVSGDVFNCRCWGRGIFCLIMVIIGCGLLFVLLNSKPPSFSYQPIIRMSPLGQFFLCGFL</sequence>